<evidence type="ECO:0000313" key="2">
    <source>
        <dbReference type="EMBL" id="KAG0143763.1"/>
    </source>
</evidence>
<evidence type="ECO:0000256" key="1">
    <source>
        <dbReference type="SAM" id="MobiDB-lite"/>
    </source>
</evidence>
<accession>A0A9P6NGU3</accession>
<name>A0A9P6NGU3_9BASI</name>
<gene>
    <name evidence="2" type="ORF">CROQUDRAFT_660852</name>
</gene>
<keyword evidence="3" id="KW-1185">Reference proteome</keyword>
<sequence length="54" mass="6145">MPSKKTSNSDERPAGEDHITWTPEKDCRTDLSRSMGLIQLSHLNRLNWTCSRSG</sequence>
<proteinExistence type="predicted"/>
<comment type="caution">
    <text evidence="2">The sequence shown here is derived from an EMBL/GenBank/DDBJ whole genome shotgun (WGS) entry which is preliminary data.</text>
</comment>
<evidence type="ECO:0000313" key="3">
    <source>
        <dbReference type="Proteomes" id="UP000886653"/>
    </source>
</evidence>
<organism evidence="2 3">
    <name type="scientific">Cronartium quercuum f. sp. fusiforme G11</name>
    <dbReference type="NCBI Taxonomy" id="708437"/>
    <lineage>
        <taxon>Eukaryota</taxon>
        <taxon>Fungi</taxon>
        <taxon>Dikarya</taxon>
        <taxon>Basidiomycota</taxon>
        <taxon>Pucciniomycotina</taxon>
        <taxon>Pucciniomycetes</taxon>
        <taxon>Pucciniales</taxon>
        <taxon>Coleosporiaceae</taxon>
        <taxon>Cronartium</taxon>
    </lineage>
</organism>
<dbReference type="Proteomes" id="UP000886653">
    <property type="component" value="Unassembled WGS sequence"/>
</dbReference>
<dbReference type="AlphaFoldDB" id="A0A9P6NGU3"/>
<feature type="non-terminal residue" evidence="2">
    <location>
        <position position="54"/>
    </location>
</feature>
<protein>
    <submittedName>
        <fullName evidence="2">Uncharacterized protein</fullName>
    </submittedName>
</protein>
<feature type="region of interest" description="Disordered" evidence="1">
    <location>
        <begin position="1"/>
        <end position="23"/>
    </location>
</feature>
<dbReference type="EMBL" id="MU167311">
    <property type="protein sequence ID" value="KAG0143763.1"/>
    <property type="molecule type" value="Genomic_DNA"/>
</dbReference>
<feature type="compositionally biased region" description="Basic and acidic residues" evidence="1">
    <location>
        <begin position="7"/>
        <end position="23"/>
    </location>
</feature>
<reference evidence="2" key="1">
    <citation type="submission" date="2013-11" db="EMBL/GenBank/DDBJ databases">
        <title>Genome sequence of the fusiform rust pathogen reveals effectors for host alternation and coevolution with pine.</title>
        <authorList>
            <consortium name="DOE Joint Genome Institute"/>
            <person name="Smith K."/>
            <person name="Pendleton A."/>
            <person name="Kubisiak T."/>
            <person name="Anderson C."/>
            <person name="Salamov A."/>
            <person name="Aerts A."/>
            <person name="Riley R."/>
            <person name="Clum A."/>
            <person name="Lindquist E."/>
            <person name="Ence D."/>
            <person name="Campbell M."/>
            <person name="Kronenberg Z."/>
            <person name="Feau N."/>
            <person name="Dhillon B."/>
            <person name="Hamelin R."/>
            <person name="Burleigh J."/>
            <person name="Smith J."/>
            <person name="Yandell M."/>
            <person name="Nelson C."/>
            <person name="Grigoriev I."/>
            <person name="Davis J."/>
        </authorList>
    </citation>
    <scope>NUCLEOTIDE SEQUENCE</scope>
    <source>
        <strain evidence="2">G11</strain>
    </source>
</reference>